<dbReference type="STRING" id="796604.A0A2X0PCB4"/>
<reference evidence="2 3" key="1">
    <citation type="submission" date="2016-11" db="EMBL/GenBank/DDBJ databases">
        <authorList>
            <person name="Jaros S."/>
            <person name="Januszkiewicz K."/>
            <person name="Wedrychowicz H."/>
        </authorList>
    </citation>
    <scope>NUCLEOTIDE SEQUENCE [LARGE SCALE GENOMIC DNA]</scope>
</reference>
<gene>
    <name evidence="2" type="primary">BQ5605_C030g10810</name>
    <name evidence="2" type="ORF">BQ5605_C030G10810</name>
</gene>
<name>A0A2X0PCB4_9BASI</name>
<sequence>MLSVVPKVDLGIDTQLKNIGATEKAKRALFEKRRNAFKVEQEAFFAERSDALEEATAGQIVRPFRRAKGHGQEEIRRGGGAPTPTLRRRSD</sequence>
<organism evidence="2 3">
    <name type="scientific">Microbotryum silenes-dioicae</name>
    <dbReference type="NCBI Taxonomy" id="796604"/>
    <lineage>
        <taxon>Eukaryota</taxon>
        <taxon>Fungi</taxon>
        <taxon>Dikarya</taxon>
        <taxon>Basidiomycota</taxon>
        <taxon>Pucciniomycotina</taxon>
        <taxon>Microbotryomycetes</taxon>
        <taxon>Microbotryales</taxon>
        <taxon>Microbotryaceae</taxon>
        <taxon>Microbotryum</taxon>
    </lineage>
</organism>
<evidence type="ECO:0000313" key="3">
    <source>
        <dbReference type="Proteomes" id="UP000249464"/>
    </source>
</evidence>
<protein>
    <submittedName>
        <fullName evidence="2">BQ5605_C030g10810 protein</fullName>
    </submittedName>
</protein>
<evidence type="ECO:0000313" key="2">
    <source>
        <dbReference type="EMBL" id="SGZ08681.1"/>
    </source>
</evidence>
<dbReference type="EMBL" id="FQNC01000069">
    <property type="protein sequence ID" value="SGZ08681.1"/>
    <property type="molecule type" value="Genomic_DNA"/>
</dbReference>
<dbReference type="Proteomes" id="UP000249464">
    <property type="component" value="Unassembled WGS sequence"/>
</dbReference>
<dbReference type="InterPro" id="IPR010756">
    <property type="entry name" value="Tls1-like"/>
</dbReference>
<dbReference type="Pfam" id="PF07052">
    <property type="entry name" value="Hep_59"/>
    <property type="match status" value="1"/>
</dbReference>
<feature type="region of interest" description="Disordered" evidence="1">
    <location>
        <begin position="64"/>
        <end position="91"/>
    </location>
</feature>
<accession>A0A2X0PCB4</accession>
<dbReference type="AlphaFoldDB" id="A0A2X0PCB4"/>
<proteinExistence type="predicted"/>
<keyword evidence="3" id="KW-1185">Reference proteome</keyword>
<evidence type="ECO:0000256" key="1">
    <source>
        <dbReference type="SAM" id="MobiDB-lite"/>
    </source>
</evidence>